<evidence type="ECO:0000313" key="1">
    <source>
        <dbReference type="Proteomes" id="UP000515160"/>
    </source>
</evidence>
<dbReference type="GO" id="GO:0000931">
    <property type="term" value="C:gamma-tubulin ring complex"/>
    <property type="evidence" value="ECO:0007669"/>
    <property type="project" value="InterPro"/>
</dbReference>
<evidence type="ECO:0000313" key="2">
    <source>
        <dbReference type="RefSeq" id="XP_034115657.1"/>
    </source>
</evidence>
<proteinExistence type="predicted"/>
<dbReference type="GO" id="GO:0033566">
    <property type="term" value="P:gamma-tubulin complex localization"/>
    <property type="evidence" value="ECO:0007669"/>
    <property type="project" value="InterPro"/>
</dbReference>
<dbReference type="RefSeq" id="XP_034115657.1">
    <property type="nucleotide sequence ID" value="XM_034259766.2"/>
</dbReference>
<name>A0A6P8ZE24_DROAB</name>
<dbReference type="InterPro" id="IPR022214">
    <property type="entry name" value="MZT1"/>
</dbReference>
<dbReference type="GeneID" id="117575519"/>
<accession>A0A6P8ZE24</accession>
<dbReference type="AlphaFoldDB" id="A0A6P8ZE24"/>
<sequence length="86" mass="9365">MTQQSDRDGNNSAVEGNNDLKQFVNNSPVLRIAVYGMSELINTRLSAKALDICLELLGAGVHPKALADVILHTMDAKEKRSGRPFV</sequence>
<reference evidence="2" key="1">
    <citation type="submission" date="2025-08" db="UniProtKB">
        <authorList>
            <consortium name="RefSeq"/>
        </authorList>
    </citation>
    <scope>IDENTIFICATION</scope>
    <source>
        <strain evidence="2">15112-1751.03</strain>
        <tissue evidence="2">Whole Adult</tissue>
    </source>
</reference>
<dbReference type="OrthoDB" id="48571at2759"/>
<organism evidence="1 2">
    <name type="scientific">Drosophila albomicans</name>
    <name type="common">Fruit fly</name>
    <dbReference type="NCBI Taxonomy" id="7291"/>
    <lineage>
        <taxon>Eukaryota</taxon>
        <taxon>Metazoa</taxon>
        <taxon>Ecdysozoa</taxon>
        <taxon>Arthropoda</taxon>
        <taxon>Hexapoda</taxon>
        <taxon>Insecta</taxon>
        <taxon>Pterygota</taxon>
        <taxon>Neoptera</taxon>
        <taxon>Endopterygota</taxon>
        <taxon>Diptera</taxon>
        <taxon>Brachycera</taxon>
        <taxon>Muscomorpha</taxon>
        <taxon>Ephydroidea</taxon>
        <taxon>Drosophilidae</taxon>
        <taxon>Drosophila</taxon>
    </lineage>
</organism>
<gene>
    <name evidence="2" type="primary">LOC117575519</name>
</gene>
<keyword evidence="1" id="KW-1185">Reference proteome</keyword>
<dbReference type="Proteomes" id="UP000515160">
    <property type="component" value="Chromosome 2R"/>
</dbReference>
<protein>
    <submittedName>
        <fullName evidence="2">Uncharacterized protein LOC117575519</fullName>
    </submittedName>
</protein>
<dbReference type="Pfam" id="PF12554">
    <property type="entry name" value="MOZART1"/>
    <property type="match status" value="1"/>
</dbReference>